<dbReference type="EMBL" id="BMAU01021349">
    <property type="protein sequence ID" value="GFY18506.1"/>
    <property type="molecule type" value="Genomic_DNA"/>
</dbReference>
<gene>
    <name evidence="1" type="ORF">TNCV_2397231</name>
    <name evidence="2" type="ORF">TNCV_2397251</name>
    <name evidence="3" type="ORF">TNCV_2397271</name>
    <name evidence="4" type="ORF">TNCV_2397291</name>
    <name evidence="5" type="ORF">TNCV_2397331</name>
</gene>
<evidence type="ECO:0000313" key="4">
    <source>
        <dbReference type="EMBL" id="GFY18502.1"/>
    </source>
</evidence>
<organism evidence="5 6">
    <name type="scientific">Trichonephila clavipes</name>
    <name type="common">Golden silk orbweaver</name>
    <name type="synonym">Nephila clavipes</name>
    <dbReference type="NCBI Taxonomy" id="2585209"/>
    <lineage>
        <taxon>Eukaryota</taxon>
        <taxon>Metazoa</taxon>
        <taxon>Ecdysozoa</taxon>
        <taxon>Arthropoda</taxon>
        <taxon>Chelicerata</taxon>
        <taxon>Arachnida</taxon>
        <taxon>Araneae</taxon>
        <taxon>Araneomorphae</taxon>
        <taxon>Entelegynae</taxon>
        <taxon>Araneoidea</taxon>
        <taxon>Nephilidae</taxon>
        <taxon>Trichonephila</taxon>
    </lineage>
</organism>
<dbReference type="AlphaFoldDB" id="A0A8X6SS35"/>
<dbReference type="EMBL" id="BMAU01021349">
    <property type="protein sequence ID" value="GFY18500.1"/>
    <property type="molecule type" value="Genomic_DNA"/>
</dbReference>
<dbReference type="Proteomes" id="UP000887159">
    <property type="component" value="Unassembled WGS sequence"/>
</dbReference>
<reference evidence="5" key="1">
    <citation type="submission" date="2020-08" db="EMBL/GenBank/DDBJ databases">
        <title>Multicomponent nature underlies the extraordinary mechanical properties of spider dragline silk.</title>
        <authorList>
            <person name="Kono N."/>
            <person name="Nakamura H."/>
            <person name="Mori M."/>
            <person name="Yoshida Y."/>
            <person name="Ohtoshi R."/>
            <person name="Malay A.D."/>
            <person name="Moran D.A.P."/>
            <person name="Tomita M."/>
            <person name="Numata K."/>
            <person name="Arakawa K."/>
        </authorList>
    </citation>
    <scope>NUCLEOTIDE SEQUENCE</scope>
</reference>
<evidence type="ECO:0000313" key="1">
    <source>
        <dbReference type="EMBL" id="GFY18496.1"/>
    </source>
</evidence>
<evidence type="ECO:0000313" key="2">
    <source>
        <dbReference type="EMBL" id="GFY18498.1"/>
    </source>
</evidence>
<evidence type="ECO:0000313" key="5">
    <source>
        <dbReference type="EMBL" id="GFY18506.1"/>
    </source>
</evidence>
<name>A0A8X6SS35_TRICX</name>
<evidence type="ECO:0000313" key="6">
    <source>
        <dbReference type="Proteomes" id="UP000887159"/>
    </source>
</evidence>
<dbReference type="EMBL" id="BMAU01021349">
    <property type="protein sequence ID" value="GFY18496.1"/>
    <property type="molecule type" value="Genomic_DNA"/>
</dbReference>
<comment type="caution">
    <text evidence="5">The sequence shown here is derived from an EMBL/GenBank/DDBJ whole genome shotgun (WGS) entry which is preliminary data.</text>
</comment>
<protein>
    <submittedName>
        <fullName evidence="5">Uncharacterized protein</fullName>
    </submittedName>
</protein>
<dbReference type="EMBL" id="BMAU01021349">
    <property type="protein sequence ID" value="GFY18498.1"/>
    <property type="molecule type" value="Genomic_DNA"/>
</dbReference>
<evidence type="ECO:0000313" key="3">
    <source>
        <dbReference type="EMBL" id="GFY18500.1"/>
    </source>
</evidence>
<accession>A0A8X6SS35</accession>
<keyword evidence="6" id="KW-1185">Reference proteome</keyword>
<sequence>MIKLYTDLEGYHFERDILRMSASNRRLSLTRNNLNIHPQDNNKVSEKDSNAVFASNQHKKGTTSVFLSSVKCFVKDSYAEKRKIRRLIDVGSMTNLKTKKFVEKLGLRKEKENTTN</sequence>
<proteinExistence type="predicted"/>
<dbReference type="EMBL" id="BMAU01021349">
    <property type="protein sequence ID" value="GFY18502.1"/>
    <property type="molecule type" value="Genomic_DNA"/>
</dbReference>